<evidence type="ECO:0000313" key="2">
    <source>
        <dbReference type="Proteomes" id="UP000241647"/>
    </source>
</evidence>
<reference evidence="1 2" key="1">
    <citation type="submission" date="2018-02" db="EMBL/GenBank/DDBJ databases">
        <title>8 Nocardia nova and 1 Nocardia cyriacigeorgica strain used for evolution to TMP-SMX.</title>
        <authorList>
            <person name="Mehta H."/>
            <person name="Weng J."/>
            <person name="Shamoo Y."/>
        </authorList>
    </citation>
    <scope>NUCLEOTIDE SEQUENCE [LARGE SCALE GENOMIC DNA]</scope>
    <source>
        <strain evidence="1 2">ATCC 33727</strain>
    </source>
</reference>
<dbReference type="Proteomes" id="UP000241647">
    <property type="component" value="Unassembled WGS sequence"/>
</dbReference>
<name>A0A2T2YQQ1_9NOCA</name>
<dbReference type="AlphaFoldDB" id="A0A2T2YQQ1"/>
<dbReference type="EMBL" id="PYHS01000031">
    <property type="protein sequence ID" value="PSR57823.1"/>
    <property type="molecule type" value="Genomic_DNA"/>
</dbReference>
<comment type="caution">
    <text evidence="1">The sequence shown here is derived from an EMBL/GenBank/DDBJ whole genome shotgun (WGS) entry which is preliminary data.</text>
</comment>
<accession>A0A2T2YQQ1</accession>
<dbReference type="Pfam" id="PF17914">
    <property type="entry name" value="HopA1"/>
    <property type="match status" value="1"/>
</dbReference>
<sequence>MISTVLAHITTPTRTGDTWSFEYLGRTIDGTVAESIDLLSECLYLTRHAKTVDVFDDDQAKRAIADHSSTRSALSARLDELFAARTFAVRVPGRCTAEGRFVLIHRGLTLHCGPERIVGGDDDSGYEMLVEHYSAAVSPGFFYVYGPGTLDRQSHYSERTYIAVTEADAVVELAPVLVAALDALGLGYNVKFLTDERSYPRTDTVTVYHDCAEQVNSAIESVLATSATVTGPVSDYCVSVAPGVGRAQEPVGRYAGTRSFGQHRSRLLAEAALRILTDGEDPVATGSRLAHEYRVDSTCIALNRS</sequence>
<proteinExistence type="predicted"/>
<dbReference type="RefSeq" id="WP_063031042.1">
    <property type="nucleotide sequence ID" value="NZ_PYHS01000031.1"/>
</dbReference>
<evidence type="ECO:0000313" key="1">
    <source>
        <dbReference type="EMBL" id="PSR57823.1"/>
    </source>
</evidence>
<organism evidence="1 2">
    <name type="scientific">Nocardia nova</name>
    <dbReference type="NCBI Taxonomy" id="37330"/>
    <lineage>
        <taxon>Bacteria</taxon>
        <taxon>Bacillati</taxon>
        <taxon>Actinomycetota</taxon>
        <taxon>Actinomycetes</taxon>
        <taxon>Mycobacteriales</taxon>
        <taxon>Nocardiaceae</taxon>
        <taxon>Nocardia</taxon>
    </lineage>
</organism>
<dbReference type="InterPro" id="IPR040871">
    <property type="entry name" value="HopA1"/>
</dbReference>
<protein>
    <submittedName>
        <fullName evidence="1">Uncharacterized protein</fullName>
    </submittedName>
</protein>
<gene>
    <name evidence="1" type="ORF">C8259_33075</name>
</gene>